<dbReference type="Gene3D" id="3.40.50.11290">
    <property type="match status" value="1"/>
</dbReference>
<evidence type="ECO:0000313" key="4">
    <source>
        <dbReference type="EMBL" id="CAB4704385.1"/>
    </source>
</evidence>
<evidence type="ECO:0000259" key="3">
    <source>
        <dbReference type="Pfam" id="PF14403"/>
    </source>
</evidence>
<dbReference type="SUPFAM" id="SSF56059">
    <property type="entry name" value="Glutathione synthetase ATP-binding domain-like"/>
    <property type="match status" value="1"/>
</dbReference>
<name>A0A6J6Q5C4_9ZZZZ</name>
<evidence type="ECO:0000259" key="2">
    <source>
        <dbReference type="Pfam" id="PF04168"/>
    </source>
</evidence>
<gene>
    <name evidence="4" type="ORF">UFOPK2579_01107</name>
</gene>
<dbReference type="PANTHER" id="PTHR34595">
    <property type="entry name" value="BLR5612 PROTEIN"/>
    <property type="match status" value="1"/>
</dbReference>
<dbReference type="InterPro" id="IPR007296">
    <property type="entry name" value="DUF403"/>
</dbReference>
<feature type="domain" description="DUF403" evidence="2">
    <location>
        <begin position="511"/>
        <end position="816"/>
    </location>
</feature>
<dbReference type="PANTHER" id="PTHR34595:SF2">
    <property type="entry name" value="BLR2978 PROTEIN"/>
    <property type="match status" value="1"/>
</dbReference>
<evidence type="ECO:0000256" key="1">
    <source>
        <dbReference type="SAM" id="MobiDB-lite"/>
    </source>
</evidence>
<organism evidence="4">
    <name type="scientific">freshwater metagenome</name>
    <dbReference type="NCBI Taxonomy" id="449393"/>
    <lineage>
        <taxon>unclassified sequences</taxon>
        <taxon>metagenomes</taxon>
        <taxon>ecological metagenomes</taxon>
    </lineage>
</organism>
<dbReference type="InterPro" id="IPR051680">
    <property type="entry name" value="ATP-dep_Glu-Cys_Ligase-2"/>
</dbReference>
<proteinExistence type="predicted"/>
<dbReference type="InterPro" id="IPR025841">
    <property type="entry name" value="CP_ATPgrasp_2"/>
</dbReference>
<dbReference type="AlphaFoldDB" id="A0A6J6Q5C4"/>
<dbReference type="Pfam" id="PF14403">
    <property type="entry name" value="CP_ATPgrasp_2"/>
    <property type="match status" value="1"/>
</dbReference>
<protein>
    <submittedName>
        <fullName evidence="4">Unannotated protein</fullName>
    </submittedName>
</protein>
<dbReference type="Pfam" id="PF04168">
    <property type="entry name" value="Alpha-E"/>
    <property type="match status" value="1"/>
</dbReference>
<accession>A0A6J6Q5C4</accession>
<feature type="region of interest" description="Disordered" evidence="1">
    <location>
        <begin position="826"/>
        <end position="854"/>
    </location>
</feature>
<sequence>MTVLRDYAAALNQPTLLGGAEAEPTRYDEVVGPDGTLRPAWKGLAELAVGLTPDDLRRVDGDIERFLADDGVTYALPGESQGPWRLDPVPLVIDAASWSPLEIGLAQRAELLNAILVDIYGKQRLLADGVIPAAVVLGHAGFTRVVARPTAIDPRPLVLAATDLGRDAHGEWRVLGDRTQAPSGIGYAMENRRVISRVLPELYREAGLHRMEPYFWALRSALIQSANGDLADPRVVVLSPGTHSETAYDQAFVASTLGFPLVQGSDLVVRDGWVYLRAPGGRFERVDVILRRVDSAWSDPLELRGESQLGVAGLVEAVRRGRVRVVNGLGAGVLENPGLLPYLPAACERLLGEPLLLHALPTWWCGEPASLETVLDRLSRPGEPAISVRPIDGVADALADLTRDQVRERLLDEPHRYVGQERLALSQVPTWQGVNGVRPSAVTLRTFTLRYGSAYRPLVGGLANVHDDHPARTRASGSKDVWVLKAAPSDPDQGLSEVLSMTHSRSVTVLVPRVLEDMFWFGRYAERTEDLLRLLLATHVIAEDFRTRPGTTGGSSLEVLLAALRRLAGRRHEDLDAEFRSLVLDAGRTGSVAHALSGLRDAALGVRDQLSGDVWRAMGATERSADALRQNPYSHQVAESAGRTLTGVLALQGVTASMMRDPGWHMIGAGRALERAVQLCHLMRATTTVRRGIDVDRAILNGVLQAAESAVTHRRRYRGYVRPAGVLDLLILDEENPRSLAFGLAELRTHLAAMPASTGSTRPERLLDNLIADVAEQDVATLVAIGGVARPNLEAFLDRMLTQLSQLAVSIADLHFASGPAPRPLGEGALVDALPQEPARGAGLDASGAEVDES</sequence>
<dbReference type="EMBL" id="CAEZXR010000113">
    <property type="protein sequence ID" value="CAB4704385.1"/>
    <property type="molecule type" value="Genomic_DNA"/>
</dbReference>
<reference evidence="4" key="1">
    <citation type="submission" date="2020-05" db="EMBL/GenBank/DDBJ databases">
        <authorList>
            <person name="Chiriac C."/>
            <person name="Salcher M."/>
            <person name="Ghai R."/>
            <person name="Kavagutti S V."/>
        </authorList>
    </citation>
    <scope>NUCLEOTIDE SEQUENCE</scope>
</reference>
<feature type="domain" description="Circularly permuted ATP-grasp type 2" evidence="3">
    <location>
        <begin position="90"/>
        <end position="465"/>
    </location>
</feature>